<dbReference type="PROSITE" id="PS50885">
    <property type="entry name" value="HAMP"/>
    <property type="match status" value="1"/>
</dbReference>
<dbReference type="InterPro" id="IPR050469">
    <property type="entry name" value="Diguanylate_Cyclase"/>
</dbReference>
<dbReference type="Proteomes" id="UP000199382">
    <property type="component" value="Unassembled WGS sequence"/>
</dbReference>
<sequence>MRIYDLLDRIFPGSYAAKFGLVLGLVLACPLLAALLIPPNGAEGSIALFSATVMGGMGAFRAILGLLSPLSRVAASLQRIEAGHRARLLPVGHRDEMGFLMECTNRLAAGLETHLELASEKADRDAMTGLLNRRGIERWIPSLQLGAFIMIGLDHFEQVQNSHGRHAGDSLLIQVADLLGATVRQRDILARIGGGGLPCLPSGSRDGTGAADGGANPHGARRQDPPRRAGHDGVYRRCLQGTWRCRSDGCRGGGPGHAGGSDGWAQQDRLRRVALRGRVDRGSIMRGSTSQRAAGATNGSSPTIPLKNNALQVRKLASKNGVSAFVHGAFGNAAGAGRSLASFLRFCAVAARRNSSLAPFGPRSRSRLRPSIRFRWANSISTFFRSFMAISYWSVLARSRAV</sequence>
<dbReference type="InterPro" id="IPR043128">
    <property type="entry name" value="Rev_trsase/Diguanyl_cyclase"/>
</dbReference>
<dbReference type="PROSITE" id="PS51257">
    <property type="entry name" value="PROKAR_LIPOPROTEIN"/>
    <property type="match status" value="1"/>
</dbReference>
<dbReference type="Gene3D" id="3.30.70.270">
    <property type="match status" value="1"/>
</dbReference>
<dbReference type="GO" id="GO:0007165">
    <property type="term" value="P:signal transduction"/>
    <property type="evidence" value="ECO:0007669"/>
    <property type="project" value="InterPro"/>
</dbReference>
<dbReference type="InterPro" id="IPR003660">
    <property type="entry name" value="HAMP_dom"/>
</dbReference>
<dbReference type="GO" id="GO:0052621">
    <property type="term" value="F:diguanylate cyclase activity"/>
    <property type="evidence" value="ECO:0007669"/>
    <property type="project" value="UniProtKB-EC"/>
</dbReference>
<dbReference type="NCBIfam" id="TIGR00254">
    <property type="entry name" value="GGDEF"/>
    <property type="match status" value="1"/>
</dbReference>
<feature type="region of interest" description="Disordered" evidence="3">
    <location>
        <begin position="200"/>
        <end position="233"/>
    </location>
</feature>
<proteinExistence type="predicted"/>
<organism evidence="6 7">
    <name type="scientific">Aliiruegeria lutimaris</name>
    <dbReference type="NCBI Taxonomy" id="571298"/>
    <lineage>
        <taxon>Bacteria</taxon>
        <taxon>Pseudomonadati</taxon>
        <taxon>Pseudomonadota</taxon>
        <taxon>Alphaproteobacteria</taxon>
        <taxon>Rhodobacterales</taxon>
        <taxon>Roseobacteraceae</taxon>
        <taxon>Aliiruegeria</taxon>
    </lineage>
</organism>
<comment type="catalytic activity">
    <reaction evidence="2">
        <text>2 GTP = 3',3'-c-di-GMP + 2 diphosphate</text>
        <dbReference type="Rhea" id="RHEA:24898"/>
        <dbReference type="ChEBI" id="CHEBI:33019"/>
        <dbReference type="ChEBI" id="CHEBI:37565"/>
        <dbReference type="ChEBI" id="CHEBI:58805"/>
        <dbReference type="EC" id="2.7.7.65"/>
    </reaction>
</comment>
<dbReference type="PANTHER" id="PTHR45138">
    <property type="entry name" value="REGULATORY COMPONENTS OF SENSORY TRANSDUCTION SYSTEM"/>
    <property type="match status" value="1"/>
</dbReference>
<accession>A0A1G9C3I8</accession>
<dbReference type="EMBL" id="FNEK01000042">
    <property type="protein sequence ID" value="SDK46249.1"/>
    <property type="molecule type" value="Genomic_DNA"/>
</dbReference>
<dbReference type="InterPro" id="IPR000160">
    <property type="entry name" value="GGDEF_dom"/>
</dbReference>
<evidence type="ECO:0000256" key="1">
    <source>
        <dbReference type="ARBA" id="ARBA00012528"/>
    </source>
</evidence>
<keyword evidence="7" id="KW-1185">Reference proteome</keyword>
<reference evidence="6 7" key="1">
    <citation type="submission" date="2016-10" db="EMBL/GenBank/DDBJ databases">
        <authorList>
            <person name="de Groot N.N."/>
        </authorList>
    </citation>
    <scope>NUCLEOTIDE SEQUENCE [LARGE SCALE GENOMIC DNA]</scope>
    <source>
        <strain evidence="6 7">DSM 25294</strain>
    </source>
</reference>
<feature type="transmembrane region" description="Helical" evidence="4">
    <location>
        <begin position="45"/>
        <end position="67"/>
    </location>
</feature>
<feature type="compositionally biased region" description="Basic and acidic residues" evidence="3">
    <location>
        <begin position="221"/>
        <end position="233"/>
    </location>
</feature>
<evidence type="ECO:0000313" key="6">
    <source>
        <dbReference type="EMBL" id="SDK46249.1"/>
    </source>
</evidence>
<keyword evidence="4" id="KW-0812">Transmembrane</keyword>
<dbReference type="PANTHER" id="PTHR45138:SF9">
    <property type="entry name" value="DIGUANYLATE CYCLASE DGCM-RELATED"/>
    <property type="match status" value="1"/>
</dbReference>
<dbReference type="SUPFAM" id="SSF55073">
    <property type="entry name" value="Nucleotide cyclase"/>
    <property type="match status" value="1"/>
</dbReference>
<dbReference type="InterPro" id="IPR029787">
    <property type="entry name" value="Nucleotide_cyclase"/>
</dbReference>
<evidence type="ECO:0000256" key="4">
    <source>
        <dbReference type="SAM" id="Phobius"/>
    </source>
</evidence>
<evidence type="ECO:0000259" key="5">
    <source>
        <dbReference type="PROSITE" id="PS50885"/>
    </source>
</evidence>
<keyword evidence="4" id="KW-0472">Membrane</keyword>
<dbReference type="GO" id="GO:0016020">
    <property type="term" value="C:membrane"/>
    <property type="evidence" value="ECO:0007669"/>
    <property type="project" value="InterPro"/>
</dbReference>
<feature type="transmembrane region" description="Helical" evidence="4">
    <location>
        <begin position="21"/>
        <end position="39"/>
    </location>
</feature>
<dbReference type="CDD" id="cd01949">
    <property type="entry name" value="GGDEF"/>
    <property type="match status" value="1"/>
</dbReference>
<keyword evidence="4" id="KW-1133">Transmembrane helix</keyword>
<protein>
    <recommendedName>
        <fullName evidence="1">diguanylate cyclase</fullName>
        <ecNumber evidence="1">2.7.7.65</ecNumber>
    </recommendedName>
</protein>
<evidence type="ECO:0000256" key="3">
    <source>
        <dbReference type="SAM" id="MobiDB-lite"/>
    </source>
</evidence>
<dbReference type="SMART" id="SM00267">
    <property type="entry name" value="GGDEF"/>
    <property type="match status" value="1"/>
</dbReference>
<dbReference type="Pfam" id="PF00990">
    <property type="entry name" value="GGDEF"/>
    <property type="match status" value="1"/>
</dbReference>
<dbReference type="EC" id="2.7.7.65" evidence="1"/>
<gene>
    <name evidence="6" type="ORF">SAMN04488026_10421</name>
</gene>
<feature type="domain" description="HAMP" evidence="5">
    <location>
        <begin position="64"/>
        <end position="116"/>
    </location>
</feature>
<evidence type="ECO:0000256" key="2">
    <source>
        <dbReference type="ARBA" id="ARBA00034247"/>
    </source>
</evidence>
<dbReference type="AlphaFoldDB" id="A0A1G9C3I8"/>
<name>A0A1G9C3I8_9RHOB</name>
<evidence type="ECO:0000313" key="7">
    <source>
        <dbReference type="Proteomes" id="UP000199382"/>
    </source>
</evidence>
<dbReference type="STRING" id="571298.SAMN04488026_10421"/>